<gene>
    <name evidence="1" type="ORF">BWY41_01520</name>
</gene>
<comment type="caution">
    <text evidence="1">The sequence shown here is derived from an EMBL/GenBank/DDBJ whole genome shotgun (WGS) entry which is preliminary data.</text>
</comment>
<sequence length="74" mass="8358">MQVVLFGDHACNRDDHRLGERSEHAEDIAIPALRGLTDLFGDRGCLFIDIHKHGRQVAFDQTDEELTDSLLDLV</sequence>
<organism evidence="1">
    <name type="scientific">Candidatus Atribacter allofermentans</name>
    <dbReference type="NCBI Taxonomy" id="1852833"/>
    <lineage>
        <taxon>Bacteria</taxon>
        <taxon>Pseudomonadati</taxon>
        <taxon>Atribacterota</taxon>
        <taxon>Atribacteria</taxon>
        <taxon>Atribacterales</taxon>
        <taxon>Atribacteraceae</taxon>
        <taxon>Atribacter</taxon>
    </lineage>
</organism>
<dbReference type="AlphaFoldDB" id="A0A1V5SQ55"/>
<evidence type="ECO:0000313" key="1">
    <source>
        <dbReference type="EMBL" id="OQA56373.1"/>
    </source>
</evidence>
<accession>A0A1V5SQ55</accession>
<dbReference type="EMBL" id="MWBQ01000119">
    <property type="protein sequence ID" value="OQA56373.1"/>
    <property type="molecule type" value="Genomic_DNA"/>
</dbReference>
<proteinExistence type="predicted"/>
<protein>
    <submittedName>
        <fullName evidence="1">Uncharacterized protein</fullName>
    </submittedName>
</protein>
<reference evidence="1" key="1">
    <citation type="submission" date="2017-02" db="EMBL/GenBank/DDBJ databases">
        <title>Delving into the versatile metabolic prowess of the omnipresent phylum Bacteroidetes.</title>
        <authorList>
            <person name="Nobu M.K."/>
            <person name="Mei R."/>
            <person name="Narihiro T."/>
            <person name="Kuroda K."/>
            <person name="Liu W.-T."/>
        </authorList>
    </citation>
    <scope>NUCLEOTIDE SEQUENCE</scope>
    <source>
        <strain evidence="1">ADurb.Bin276</strain>
    </source>
</reference>
<name>A0A1V5SQ55_9BACT</name>
<dbReference type="Proteomes" id="UP000485569">
    <property type="component" value="Unassembled WGS sequence"/>
</dbReference>